<evidence type="ECO:0000313" key="2">
    <source>
        <dbReference type="EMBL" id="KAJ3181435.1"/>
    </source>
</evidence>
<protein>
    <submittedName>
        <fullName evidence="2">Uncharacterized protein</fullName>
    </submittedName>
</protein>
<accession>A0AAD5TSS9</accession>
<sequence length="607" mass="62064">MANQNRKRAEAAATRRRQAAKAAAERAATISKKALKKLNAAAKIALPEPTADEDRYFGIGSGKPARIITSTSFISKPDGAAGGISNTLLTPPKSTPASPTKVVVAPTSPTKLVVRTLSFASVIKGASVPVSDAAQALAGRDDEQAHVVSPVAVNEADFPCLSPTKRTKMPEWPIKAAASSAWAPAPAAAHKPAHATKAAADVVAPAETKAEVPATSAASLPTVVRRPRFVTSLKEAGPLSAEDIARAVQPKTAAPSAAPARATALATSAKFAEIVNDEPTNNMKSTLSGSNVSPSSSKDTTADAKPNKAIEIETSPTKPDSPVDQSAAPSSHEGVASALPVSFASAVNNDITSALESDSPVDPSAASSSAEGVASALPVSFASAVNNDITTTLEQTAVAPEGASKSTEPEEAPTDKTAQDVTKADASELVPEANFTQIETATVTESGATSSANTSGPASPTRKVKPSVSFADVAKGYVPDASDDAAADVPRSVTDKTVGVRTDSGTCVDDEYQEAATSVPSAVEQPNRLLKTIYTTAKAHPVLSYGAGACVAATWLPVVLLTSPITVPCALSSAFTYRYLMPERLKQPVRAVASAVRRQHDLCAAAL</sequence>
<organism evidence="2 3">
    <name type="scientific">Geranomyces variabilis</name>
    <dbReference type="NCBI Taxonomy" id="109894"/>
    <lineage>
        <taxon>Eukaryota</taxon>
        <taxon>Fungi</taxon>
        <taxon>Fungi incertae sedis</taxon>
        <taxon>Chytridiomycota</taxon>
        <taxon>Chytridiomycota incertae sedis</taxon>
        <taxon>Chytridiomycetes</taxon>
        <taxon>Spizellomycetales</taxon>
        <taxon>Powellomycetaceae</taxon>
        <taxon>Geranomyces</taxon>
    </lineage>
</organism>
<feature type="compositionally biased region" description="Polar residues" evidence="1">
    <location>
        <begin position="314"/>
        <end position="329"/>
    </location>
</feature>
<comment type="caution">
    <text evidence="2">The sequence shown here is derived from an EMBL/GenBank/DDBJ whole genome shotgun (WGS) entry which is preliminary data.</text>
</comment>
<feature type="compositionally biased region" description="Basic and acidic residues" evidence="1">
    <location>
        <begin position="300"/>
        <end position="311"/>
    </location>
</feature>
<dbReference type="AlphaFoldDB" id="A0AAD5TSS9"/>
<feature type="compositionally biased region" description="Basic and acidic residues" evidence="1">
    <location>
        <begin position="413"/>
        <end position="422"/>
    </location>
</feature>
<dbReference type="Proteomes" id="UP001212152">
    <property type="component" value="Unassembled WGS sequence"/>
</dbReference>
<dbReference type="EMBL" id="JADGJQ010000012">
    <property type="protein sequence ID" value="KAJ3181435.1"/>
    <property type="molecule type" value="Genomic_DNA"/>
</dbReference>
<gene>
    <name evidence="2" type="ORF">HDU87_001042</name>
</gene>
<name>A0AAD5TSS9_9FUNG</name>
<feature type="region of interest" description="Disordered" evidence="1">
    <location>
        <begin position="394"/>
        <end position="422"/>
    </location>
</feature>
<feature type="compositionally biased region" description="Polar residues" evidence="1">
    <location>
        <begin position="278"/>
        <end position="299"/>
    </location>
</feature>
<feature type="region of interest" description="Disordered" evidence="1">
    <location>
        <begin position="276"/>
        <end position="334"/>
    </location>
</feature>
<feature type="region of interest" description="Disordered" evidence="1">
    <location>
        <begin position="441"/>
        <end position="466"/>
    </location>
</feature>
<feature type="compositionally biased region" description="Polar residues" evidence="1">
    <location>
        <begin position="441"/>
        <end position="458"/>
    </location>
</feature>
<evidence type="ECO:0000256" key="1">
    <source>
        <dbReference type="SAM" id="MobiDB-lite"/>
    </source>
</evidence>
<feature type="region of interest" description="Disordered" evidence="1">
    <location>
        <begin position="1"/>
        <end position="25"/>
    </location>
</feature>
<proteinExistence type="predicted"/>
<keyword evidence="3" id="KW-1185">Reference proteome</keyword>
<reference evidence="2" key="1">
    <citation type="submission" date="2020-05" db="EMBL/GenBank/DDBJ databases">
        <title>Phylogenomic resolution of chytrid fungi.</title>
        <authorList>
            <person name="Stajich J.E."/>
            <person name="Amses K."/>
            <person name="Simmons R."/>
            <person name="Seto K."/>
            <person name="Myers J."/>
            <person name="Bonds A."/>
            <person name="Quandt C.A."/>
            <person name="Barry K."/>
            <person name="Liu P."/>
            <person name="Grigoriev I."/>
            <person name="Longcore J.E."/>
            <person name="James T.Y."/>
        </authorList>
    </citation>
    <scope>NUCLEOTIDE SEQUENCE</scope>
    <source>
        <strain evidence="2">JEL0379</strain>
    </source>
</reference>
<evidence type="ECO:0000313" key="3">
    <source>
        <dbReference type="Proteomes" id="UP001212152"/>
    </source>
</evidence>